<dbReference type="Pfam" id="PF01116">
    <property type="entry name" value="F_bP_aldolase"/>
    <property type="match status" value="1"/>
</dbReference>
<dbReference type="GO" id="GO:0006096">
    <property type="term" value="P:glycolytic process"/>
    <property type="evidence" value="ECO:0007669"/>
    <property type="project" value="UniProtKB-UniPathway"/>
</dbReference>
<dbReference type="SUPFAM" id="SSF51569">
    <property type="entry name" value="Aldolase"/>
    <property type="match status" value="1"/>
</dbReference>
<dbReference type="AlphaFoldDB" id="A0A318ZRW4"/>
<organism evidence="2 3">
    <name type="scientific">Aspergillus saccharolyticus JOP 1030-1</name>
    <dbReference type="NCBI Taxonomy" id="1450539"/>
    <lineage>
        <taxon>Eukaryota</taxon>
        <taxon>Fungi</taxon>
        <taxon>Dikarya</taxon>
        <taxon>Ascomycota</taxon>
        <taxon>Pezizomycotina</taxon>
        <taxon>Eurotiomycetes</taxon>
        <taxon>Eurotiomycetidae</taxon>
        <taxon>Eurotiales</taxon>
        <taxon>Aspergillaceae</taxon>
        <taxon>Aspergillus</taxon>
        <taxon>Aspergillus subgen. Circumdati</taxon>
    </lineage>
</organism>
<dbReference type="RefSeq" id="XP_025435326.1">
    <property type="nucleotide sequence ID" value="XM_025574029.1"/>
</dbReference>
<keyword evidence="3" id="KW-1185">Reference proteome</keyword>
<gene>
    <name evidence="2" type="ORF">BP01DRAFT_352835</name>
</gene>
<keyword evidence="1" id="KW-0862">Zinc</keyword>
<comment type="similarity">
    <text evidence="1">Belongs to the class II fructose-bisphosphate aldolase family.</text>
</comment>
<dbReference type="GeneID" id="37075257"/>
<dbReference type="GO" id="GO:0008270">
    <property type="term" value="F:zinc ion binding"/>
    <property type="evidence" value="ECO:0007669"/>
    <property type="project" value="UniProtKB-UniRule"/>
</dbReference>
<dbReference type="EC" id="4.1.2.13" evidence="1"/>
<dbReference type="Gene3D" id="3.20.20.70">
    <property type="entry name" value="Aldolase class I"/>
    <property type="match status" value="1"/>
</dbReference>
<keyword evidence="1" id="KW-0324">Glycolysis</keyword>
<reference evidence="2 3" key="1">
    <citation type="submission" date="2016-12" db="EMBL/GenBank/DDBJ databases">
        <title>The genomes of Aspergillus section Nigri reveals drivers in fungal speciation.</title>
        <authorList>
            <consortium name="DOE Joint Genome Institute"/>
            <person name="Vesth T.C."/>
            <person name="Nybo J."/>
            <person name="Theobald S."/>
            <person name="Brandl J."/>
            <person name="Frisvad J.C."/>
            <person name="Nielsen K.F."/>
            <person name="Lyhne E.K."/>
            <person name="Kogle M.E."/>
            <person name="Kuo A."/>
            <person name="Riley R."/>
            <person name="Clum A."/>
            <person name="Nolan M."/>
            <person name="Lipzen A."/>
            <person name="Salamov A."/>
            <person name="Henrissat B."/>
            <person name="Wiebenga A."/>
            <person name="De Vries R.P."/>
            <person name="Grigoriev I.V."/>
            <person name="Mortensen U.H."/>
            <person name="Andersen M.R."/>
            <person name="Baker S.E."/>
        </authorList>
    </citation>
    <scope>NUCLEOTIDE SEQUENCE [LARGE SCALE GENOMIC DNA]</scope>
    <source>
        <strain evidence="2 3">JOP 1030-1</strain>
    </source>
</reference>
<dbReference type="UniPathway" id="UPA00109">
    <property type="reaction ID" value="UER00183"/>
</dbReference>
<proteinExistence type="inferred from homology"/>
<evidence type="ECO:0000256" key="1">
    <source>
        <dbReference type="RuleBase" id="RU366023"/>
    </source>
</evidence>
<dbReference type="EMBL" id="KZ821219">
    <property type="protein sequence ID" value="PYH49344.1"/>
    <property type="molecule type" value="Genomic_DNA"/>
</dbReference>
<dbReference type="Proteomes" id="UP000248349">
    <property type="component" value="Unassembled WGS sequence"/>
</dbReference>
<comment type="function">
    <text evidence="1">Catalyzes the aldol condensation of dihydroxyacetone phosphate (DHAP or glycerone-phosphate) with glyceraldehyde 3-phosphate (G3P) to form fructose 1,6-bisphosphate (FBP) in gluconeogenesis and the reverse reaction in glycolysis.</text>
</comment>
<comment type="cofactor">
    <cofactor evidence="1">
        <name>Zn(2+)</name>
        <dbReference type="ChEBI" id="CHEBI:29105"/>
    </cofactor>
    <text evidence="1">Binds 2 Zn(2+) ions per subunit. One is catalytic and the other provides a structural contribution.</text>
</comment>
<name>A0A318ZRW4_9EURO</name>
<dbReference type="STRING" id="1450539.A0A318ZRW4"/>
<sequence length="96" mass="10478">MVDMSHYEREENLAKTSTLRAWCHGRGIAVEAETGRIAGGEDGMVGTGGLAGILTQAEDVEQFLDAGVDFLAPQRGDSARQFWAERSRTRHESVGR</sequence>
<keyword evidence="1" id="KW-0456">Lyase</keyword>
<dbReference type="InterPro" id="IPR000771">
    <property type="entry name" value="FBA_II"/>
</dbReference>
<dbReference type="InterPro" id="IPR013785">
    <property type="entry name" value="Aldolase_TIM"/>
</dbReference>
<comment type="catalytic activity">
    <reaction evidence="1">
        <text>beta-D-fructose 1,6-bisphosphate = D-glyceraldehyde 3-phosphate + dihydroxyacetone phosphate</text>
        <dbReference type="Rhea" id="RHEA:14729"/>
        <dbReference type="ChEBI" id="CHEBI:32966"/>
        <dbReference type="ChEBI" id="CHEBI:57642"/>
        <dbReference type="ChEBI" id="CHEBI:59776"/>
        <dbReference type="EC" id="4.1.2.13"/>
    </reaction>
</comment>
<dbReference type="OrthoDB" id="2558351at2759"/>
<protein>
    <recommendedName>
        <fullName evidence="1">Fructose-bisphosphate aldolase</fullName>
        <shortName evidence="1">FBP aldolase</shortName>
        <ecNumber evidence="1">4.1.2.13</ecNumber>
    </recommendedName>
</protein>
<evidence type="ECO:0000313" key="2">
    <source>
        <dbReference type="EMBL" id="PYH49344.1"/>
    </source>
</evidence>
<accession>A0A318ZRW4</accession>
<keyword evidence="1" id="KW-0479">Metal-binding</keyword>
<dbReference type="GO" id="GO:0004332">
    <property type="term" value="F:fructose-bisphosphate aldolase activity"/>
    <property type="evidence" value="ECO:0007669"/>
    <property type="project" value="UniProtKB-EC"/>
</dbReference>
<evidence type="ECO:0000313" key="3">
    <source>
        <dbReference type="Proteomes" id="UP000248349"/>
    </source>
</evidence>
<comment type="pathway">
    <text evidence="1">Carbohydrate degradation; glycolysis; D-glyceraldehyde 3-phosphate and glycerone phosphate from D-glucose: step 4/4.</text>
</comment>